<comment type="caution">
    <text evidence="2">The sequence shown here is derived from an EMBL/GenBank/DDBJ whole genome shotgun (WGS) entry which is preliminary data.</text>
</comment>
<protein>
    <submittedName>
        <fullName evidence="2">Uncharacterized protein</fullName>
    </submittedName>
</protein>
<reference evidence="2 3" key="1">
    <citation type="submission" date="2015-03" db="EMBL/GenBank/DDBJ databases">
        <authorList>
            <person name="Lepp D."/>
            <person name="Hassan Y.I."/>
            <person name="Li X.-Z."/>
            <person name="Zhou T."/>
        </authorList>
    </citation>
    <scope>NUCLEOTIDE SEQUENCE [LARGE SCALE GENOMIC DNA]</scope>
    <source>
        <strain evidence="2 3">E84</strain>
    </source>
</reference>
<dbReference type="AlphaFoldDB" id="A0A0F5QG89"/>
<evidence type="ECO:0000256" key="1">
    <source>
        <dbReference type="SAM" id="SignalP"/>
    </source>
</evidence>
<dbReference type="Proteomes" id="UP000033411">
    <property type="component" value="Unassembled WGS sequence"/>
</dbReference>
<sequence>MIRAFAAAALCCLALPALANDYSITIDNRASQAVDRVNTYPVDADGDAVEDNLGNTGDIAPGTKGRFAVDVDKCRLVRVYIGMANGKELDADVNLCKGNTIVVTD</sequence>
<dbReference type="OrthoDB" id="9951512at2"/>
<keyword evidence="3" id="KW-1185">Reference proteome</keyword>
<name>A0A0F5QG89_9HYPH</name>
<organism evidence="2 3">
    <name type="scientific">Devosia epidermidihirudinis</name>
    <dbReference type="NCBI Taxonomy" id="1293439"/>
    <lineage>
        <taxon>Bacteria</taxon>
        <taxon>Pseudomonadati</taxon>
        <taxon>Pseudomonadota</taxon>
        <taxon>Alphaproteobacteria</taxon>
        <taxon>Hyphomicrobiales</taxon>
        <taxon>Devosiaceae</taxon>
        <taxon>Devosia</taxon>
    </lineage>
</organism>
<dbReference type="EMBL" id="LANJ01000011">
    <property type="protein sequence ID" value="KKC39756.1"/>
    <property type="molecule type" value="Genomic_DNA"/>
</dbReference>
<accession>A0A0F5QG89</accession>
<keyword evidence="1" id="KW-0732">Signal</keyword>
<gene>
    <name evidence="2" type="ORF">WH87_06360</name>
</gene>
<feature type="signal peptide" evidence="1">
    <location>
        <begin position="1"/>
        <end position="19"/>
    </location>
</feature>
<dbReference type="STRING" id="1293439.WH87_06360"/>
<dbReference type="RefSeq" id="WP_046138017.1">
    <property type="nucleotide sequence ID" value="NZ_LANJ01000011.1"/>
</dbReference>
<proteinExistence type="predicted"/>
<feature type="chain" id="PRO_5002494671" evidence="1">
    <location>
        <begin position="20"/>
        <end position="105"/>
    </location>
</feature>
<dbReference type="PATRIC" id="fig|1293439.3.peg.839"/>
<evidence type="ECO:0000313" key="2">
    <source>
        <dbReference type="EMBL" id="KKC39756.1"/>
    </source>
</evidence>
<evidence type="ECO:0000313" key="3">
    <source>
        <dbReference type="Proteomes" id="UP000033411"/>
    </source>
</evidence>